<keyword evidence="14" id="KW-1185">Reference proteome</keyword>
<comment type="caution">
    <text evidence="13">The sequence shown here is derived from an EMBL/GenBank/DDBJ whole genome shotgun (WGS) entry which is preliminary data.</text>
</comment>
<dbReference type="PANTHER" id="PTHR47165">
    <property type="entry name" value="OS03G0429900 PROTEIN"/>
    <property type="match status" value="1"/>
</dbReference>
<dbReference type="CDD" id="cd04475">
    <property type="entry name" value="RPA1_DBD_B"/>
    <property type="match status" value="1"/>
</dbReference>
<dbReference type="Gene3D" id="2.40.50.140">
    <property type="entry name" value="Nucleic acid-binding proteins"/>
    <property type="match status" value="4"/>
</dbReference>
<evidence type="ECO:0000256" key="8">
    <source>
        <dbReference type="ARBA" id="ARBA00023242"/>
    </source>
</evidence>
<evidence type="ECO:0000313" key="14">
    <source>
        <dbReference type="Proteomes" id="UP000716291"/>
    </source>
</evidence>
<evidence type="ECO:0000259" key="12">
    <source>
        <dbReference type="Pfam" id="PF16900"/>
    </source>
</evidence>
<keyword evidence="7 9" id="KW-0238">DNA-binding</keyword>
<feature type="domain" description="Replication factor-A protein 1 N-terminal" evidence="10">
    <location>
        <begin position="5"/>
        <end position="102"/>
    </location>
</feature>
<evidence type="ECO:0000256" key="2">
    <source>
        <dbReference type="ARBA" id="ARBA00005690"/>
    </source>
</evidence>
<proteinExistence type="inferred from homology"/>
<dbReference type="FunFam" id="2.40.50.140:FF:000064">
    <property type="entry name" value="Replication protein A subunit"/>
    <property type="match status" value="1"/>
</dbReference>
<dbReference type="InterPro" id="IPR047192">
    <property type="entry name" value="Euk_RPA1_DBD_C"/>
</dbReference>
<keyword evidence="4 9" id="KW-0479">Metal-binding</keyword>
<organism evidence="13 14">
    <name type="scientific">Rhizopus oryzae</name>
    <name type="common">Mucormycosis agent</name>
    <name type="synonym">Rhizopus arrhizus var. delemar</name>
    <dbReference type="NCBI Taxonomy" id="64495"/>
    <lineage>
        <taxon>Eukaryota</taxon>
        <taxon>Fungi</taxon>
        <taxon>Fungi incertae sedis</taxon>
        <taxon>Mucoromycota</taxon>
        <taxon>Mucoromycotina</taxon>
        <taxon>Mucoromycetes</taxon>
        <taxon>Mucorales</taxon>
        <taxon>Mucorineae</taxon>
        <taxon>Rhizopodaceae</taxon>
        <taxon>Rhizopus</taxon>
    </lineage>
</organism>
<name>A0A9P6XC37_RHIOR</name>
<comment type="subcellular location">
    <subcellularLocation>
        <location evidence="1 9">Nucleus</location>
    </subcellularLocation>
</comment>
<evidence type="ECO:0000259" key="11">
    <source>
        <dbReference type="Pfam" id="PF08646"/>
    </source>
</evidence>
<dbReference type="InterPro" id="IPR031657">
    <property type="entry name" value="REPA_OB_2"/>
</dbReference>
<dbReference type="Pfam" id="PF04057">
    <property type="entry name" value="Rep-A_N"/>
    <property type="match status" value="1"/>
</dbReference>
<dbReference type="FunFam" id="2.40.50.140:FF:000041">
    <property type="entry name" value="Replication protein A subunit"/>
    <property type="match status" value="1"/>
</dbReference>
<evidence type="ECO:0000256" key="9">
    <source>
        <dbReference type="RuleBase" id="RU364130"/>
    </source>
</evidence>
<dbReference type="InterPro" id="IPR013955">
    <property type="entry name" value="Rep_factor-A_C"/>
</dbReference>
<dbReference type="AlphaFoldDB" id="A0A9P6XC37"/>
<feature type="domain" description="Replication factor A C-terminal" evidence="11">
    <location>
        <begin position="446"/>
        <end position="588"/>
    </location>
</feature>
<dbReference type="GO" id="GO:0006260">
    <property type="term" value="P:DNA replication"/>
    <property type="evidence" value="ECO:0007669"/>
    <property type="project" value="UniProtKB-KW"/>
</dbReference>
<dbReference type="GO" id="GO:0003677">
    <property type="term" value="F:DNA binding"/>
    <property type="evidence" value="ECO:0007669"/>
    <property type="project" value="UniProtKB-KW"/>
</dbReference>
<dbReference type="SUPFAM" id="SSF50249">
    <property type="entry name" value="Nucleic acid-binding proteins"/>
    <property type="match status" value="4"/>
</dbReference>
<dbReference type="NCBIfam" id="TIGR00617">
    <property type="entry name" value="rpa1"/>
    <property type="match status" value="1"/>
</dbReference>
<accession>A0A9P6XC37</accession>
<protein>
    <recommendedName>
        <fullName evidence="9">Replication protein A subunit</fullName>
    </recommendedName>
</protein>
<dbReference type="Pfam" id="PF08646">
    <property type="entry name" value="Rep_fac-A_C"/>
    <property type="match status" value="1"/>
</dbReference>
<dbReference type="GO" id="GO:0008270">
    <property type="term" value="F:zinc ion binding"/>
    <property type="evidence" value="ECO:0007669"/>
    <property type="project" value="UniProtKB-KW"/>
</dbReference>
<dbReference type="FunFam" id="2.40.50.140:FF:000090">
    <property type="entry name" value="Replication protein A subunit"/>
    <property type="match status" value="1"/>
</dbReference>
<sequence length="596" mass="68248">MSQLLSSGAIEAIYFDEVTNPLTKDPILQLINFRVVLLNGHARYKAIVSDGIHFMPGWLYVCLGVLIENGQIKKNSIVRIKEYSCNLISNKKWMLIQKVDFLYTDVQEKVGKPISIELSSASTMITNVQQWGLKRHDFPECQFQREMSIFESKSSASDITRASMSLRALPVTPIKHLNPYQYTWTIKARAAQKTSIKQWYNNRGEGILFNINFFDQSGEIKATAFNGQVNRFYHLLEEGKVYYVSQAKVIIAKKQFSNLNNEYELSLNADTQIQAYDVDSAIPQTNFSFVKIIDLEKTEKDETVDVIGVVIKDYGINETVAKTTGRPINKRSLLIVDDTEHPIQLTVWGSVAEEFDSNNTPIIACKGLRVNEYNGRSLSLPTFGTLTKNPSIPEAHHLYQWFNFKKQNIQQLISLKSLKGDKDNLPWINLIQLQNERLNTNCTLDYFMFRGTISYIKHDTIAYPGCPTCAKKLQKKESSWECEQCKKILSVPNWRYVLFAGISDFSGQSFFTIFDNVAVHIMGMTAAELLKIADRSMEIFQKEFSKTLFKSYNFKAKAKVVQYNDQNRMQYTIMEAAPVDYIKDSHNLIASIEKHI</sequence>
<dbReference type="GO" id="GO:0000781">
    <property type="term" value="C:chromosome, telomeric region"/>
    <property type="evidence" value="ECO:0007669"/>
    <property type="project" value="UniProtKB-ARBA"/>
</dbReference>
<reference evidence="13" key="1">
    <citation type="journal article" date="2020" name="Microb. Genom.">
        <title>Genetic diversity of clinical and environmental Mucorales isolates obtained from an investigation of mucormycosis cases among solid organ transplant recipients.</title>
        <authorList>
            <person name="Nguyen M.H."/>
            <person name="Kaul D."/>
            <person name="Muto C."/>
            <person name="Cheng S.J."/>
            <person name="Richter R.A."/>
            <person name="Bruno V.M."/>
            <person name="Liu G."/>
            <person name="Beyhan S."/>
            <person name="Sundermann A.J."/>
            <person name="Mounaud S."/>
            <person name="Pasculle A.W."/>
            <person name="Nierman W.C."/>
            <person name="Driscoll E."/>
            <person name="Cumbie R."/>
            <person name="Clancy C.J."/>
            <person name="Dupont C.L."/>
        </authorList>
    </citation>
    <scope>NUCLEOTIDE SEQUENCE</scope>
    <source>
        <strain evidence="13">GL11</strain>
    </source>
</reference>
<dbReference type="InterPro" id="IPR004591">
    <property type="entry name" value="Rfa1"/>
</dbReference>
<evidence type="ECO:0000313" key="13">
    <source>
        <dbReference type="EMBL" id="KAG1309909.1"/>
    </source>
</evidence>
<comment type="subunit">
    <text evidence="9">Component of the heterotrimeric canonical replication protein A complex (RPA).</text>
</comment>
<keyword evidence="6 9" id="KW-0862">Zinc</keyword>
<dbReference type="GO" id="GO:0005662">
    <property type="term" value="C:DNA replication factor A complex"/>
    <property type="evidence" value="ECO:0007669"/>
    <property type="project" value="UniProtKB-ARBA"/>
</dbReference>
<evidence type="ECO:0000256" key="3">
    <source>
        <dbReference type="ARBA" id="ARBA00022705"/>
    </source>
</evidence>
<keyword evidence="8 9" id="KW-0539">Nucleus</keyword>
<dbReference type="EMBL" id="JAANQT010000572">
    <property type="protein sequence ID" value="KAG1309909.1"/>
    <property type="molecule type" value="Genomic_DNA"/>
</dbReference>
<dbReference type="GO" id="GO:0006281">
    <property type="term" value="P:DNA repair"/>
    <property type="evidence" value="ECO:0007669"/>
    <property type="project" value="InterPro"/>
</dbReference>
<dbReference type="GO" id="GO:0007004">
    <property type="term" value="P:telomere maintenance via telomerase"/>
    <property type="evidence" value="ECO:0007669"/>
    <property type="project" value="UniProtKB-ARBA"/>
</dbReference>
<dbReference type="InterPro" id="IPR012340">
    <property type="entry name" value="NA-bd_OB-fold"/>
</dbReference>
<dbReference type="CDD" id="cd04474">
    <property type="entry name" value="RPA1_DBD_A"/>
    <property type="match status" value="1"/>
</dbReference>
<evidence type="ECO:0000256" key="1">
    <source>
        <dbReference type="ARBA" id="ARBA00004123"/>
    </source>
</evidence>
<evidence type="ECO:0000256" key="5">
    <source>
        <dbReference type="ARBA" id="ARBA00022771"/>
    </source>
</evidence>
<gene>
    <name evidence="13" type="ORF">G6F64_004954</name>
</gene>
<evidence type="ECO:0000256" key="7">
    <source>
        <dbReference type="ARBA" id="ARBA00023125"/>
    </source>
</evidence>
<keyword evidence="5 9" id="KW-0863">Zinc-finger</keyword>
<evidence type="ECO:0000256" key="6">
    <source>
        <dbReference type="ARBA" id="ARBA00022833"/>
    </source>
</evidence>
<dbReference type="CDD" id="cd04476">
    <property type="entry name" value="RPA1_DBD_C"/>
    <property type="match status" value="1"/>
</dbReference>
<dbReference type="Proteomes" id="UP000716291">
    <property type="component" value="Unassembled WGS sequence"/>
</dbReference>
<evidence type="ECO:0000259" key="10">
    <source>
        <dbReference type="Pfam" id="PF04057"/>
    </source>
</evidence>
<comment type="similarity">
    <text evidence="2 9">Belongs to the replication factor A protein 1 family.</text>
</comment>
<dbReference type="InterPro" id="IPR007199">
    <property type="entry name" value="Rep_factor-A_N"/>
</dbReference>
<keyword evidence="3 9" id="KW-0235">DNA replication</keyword>
<feature type="domain" description="Replication protein A OB" evidence="12">
    <location>
        <begin position="292"/>
        <end position="388"/>
    </location>
</feature>
<dbReference type="GO" id="GO:0006310">
    <property type="term" value="P:DNA recombination"/>
    <property type="evidence" value="ECO:0007669"/>
    <property type="project" value="InterPro"/>
</dbReference>
<comment type="function">
    <text evidence="9">As part of the replication protein A (RPA/RP-A), a single-stranded DNA-binding heterotrimeric complex, may play an essential role in DNA replication, recombination and repair. Binds and stabilizes single-stranded DNA intermediates, preventing complementary DNA reannealing and recruiting different proteins involved in DNA metabolism.</text>
</comment>
<dbReference type="PANTHER" id="PTHR47165:SF4">
    <property type="entry name" value="OS03G0429900 PROTEIN"/>
    <property type="match status" value="1"/>
</dbReference>
<evidence type="ECO:0000256" key="4">
    <source>
        <dbReference type="ARBA" id="ARBA00022723"/>
    </source>
</evidence>
<dbReference type="Pfam" id="PF16900">
    <property type="entry name" value="REPA_OB_2"/>
    <property type="match status" value="1"/>
</dbReference>